<dbReference type="GO" id="GO:0033980">
    <property type="term" value="F:phosphonopyruvate decarboxylase activity"/>
    <property type="evidence" value="ECO:0007669"/>
    <property type="project" value="InterPro"/>
</dbReference>
<accession>A0A495VA99</accession>
<feature type="domain" description="Thiamine pyrophosphate enzyme N-terminal TPP-binding" evidence="5">
    <location>
        <begin position="8"/>
        <end position="120"/>
    </location>
</feature>
<dbReference type="OrthoDB" id="9785953at2"/>
<proteinExistence type="predicted"/>
<dbReference type="InterPro" id="IPR029061">
    <property type="entry name" value="THDP-binding"/>
</dbReference>
<dbReference type="InterPro" id="IPR017684">
    <property type="entry name" value="Phosphono-pyrv_decarboxylase"/>
</dbReference>
<keyword evidence="2" id="KW-0786">Thiamine pyrophosphate</keyword>
<name>A0A495VA99_9GAMM</name>
<dbReference type="EMBL" id="RBXL01000001">
    <property type="protein sequence ID" value="RKT45553.1"/>
    <property type="molecule type" value="Genomic_DNA"/>
</dbReference>
<dbReference type="CDD" id="cd07035">
    <property type="entry name" value="TPP_PYR_POX_like"/>
    <property type="match status" value="1"/>
</dbReference>
<evidence type="ECO:0000256" key="1">
    <source>
        <dbReference type="ARBA" id="ARBA00022793"/>
    </source>
</evidence>
<dbReference type="InterPro" id="IPR051818">
    <property type="entry name" value="TPP_dependent_decarboxylase"/>
</dbReference>
<dbReference type="GO" id="GO:0032923">
    <property type="term" value="P:organic phosphonate biosynthetic process"/>
    <property type="evidence" value="ECO:0007669"/>
    <property type="project" value="InterPro"/>
</dbReference>
<dbReference type="PANTHER" id="PTHR42818">
    <property type="entry name" value="SULFOPYRUVATE DECARBOXYLASE SUBUNIT ALPHA"/>
    <property type="match status" value="1"/>
</dbReference>
<evidence type="ECO:0000259" key="5">
    <source>
        <dbReference type="Pfam" id="PF02776"/>
    </source>
</evidence>
<dbReference type="NCBIfam" id="TIGR03297">
    <property type="entry name" value="Ppyr-DeCO2ase"/>
    <property type="match status" value="1"/>
</dbReference>
<dbReference type="Proteomes" id="UP000274556">
    <property type="component" value="Unassembled WGS sequence"/>
</dbReference>
<evidence type="ECO:0000259" key="4">
    <source>
        <dbReference type="Pfam" id="PF02775"/>
    </source>
</evidence>
<evidence type="ECO:0000256" key="3">
    <source>
        <dbReference type="ARBA" id="ARBA00023239"/>
    </source>
</evidence>
<protein>
    <submittedName>
        <fullName evidence="6">Phosphonopyruvate decarboxylase</fullName>
    </submittedName>
</protein>
<feature type="domain" description="Thiamine pyrophosphate enzyme TPP-binding" evidence="4">
    <location>
        <begin position="232"/>
        <end position="348"/>
    </location>
</feature>
<dbReference type="RefSeq" id="WP_147431094.1">
    <property type="nucleotide sequence ID" value="NZ_RBXL01000001.1"/>
</dbReference>
<gene>
    <name evidence="6" type="ORF">BDD21_3017</name>
</gene>
<keyword evidence="3" id="KW-0456">Lyase</keyword>
<comment type="caution">
    <text evidence="6">The sequence shown here is derived from an EMBL/GenBank/DDBJ whole genome shotgun (WGS) entry which is preliminary data.</text>
</comment>
<evidence type="ECO:0000313" key="6">
    <source>
        <dbReference type="EMBL" id="RKT45553.1"/>
    </source>
</evidence>
<dbReference type="SUPFAM" id="SSF52518">
    <property type="entry name" value="Thiamin diphosphate-binding fold (THDP-binding)"/>
    <property type="match status" value="2"/>
</dbReference>
<evidence type="ECO:0000313" key="7">
    <source>
        <dbReference type="Proteomes" id="UP000274556"/>
    </source>
</evidence>
<dbReference type="GO" id="GO:0030976">
    <property type="term" value="F:thiamine pyrophosphate binding"/>
    <property type="evidence" value="ECO:0007669"/>
    <property type="project" value="InterPro"/>
</dbReference>
<dbReference type="Pfam" id="PF02775">
    <property type="entry name" value="TPP_enzyme_C"/>
    <property type="match status" value="1"/>
</dbReference>
<dbReference type="InterPro" id="IPR011766">
    <property type="entry name" value="TPP_enzyme_TPP-bd"/>
</dbReference>
<keyword evidence="7" id="KW-1185">Reference proteome</keyword>
<dbReference type="InterPro" id="IPR012001">
    <property type="entry name" value="Thiamin_PyroP_enz_TPP-bd_dom"/>
</dbReference>
<sequence>MINLTEFYTLLKNAGVDFVTGVPDTLLNDFCLGLNAQWPGHRHVIAANEGNAIALATGYHLATGTVPLVYMQNSGMGNAINPLVSLADPAVYGIPMVLLIGWRGEPGSGDWPQHQRQGELSPILLDALRIPYQVLDIDETRVHEAAQWAVSTARAASQPTALLVKKNILARKEKAGFDMEEQQYLLSREDAIRTIISSAPEDTIYVASTGRITREIHAIRDALGQPHDRDFLNVGAMGHALSIAAGIAVARSDRHVMCIDGDGASIMHLGSLPATAHMLLPNLIHVVLNNGAHESVGGQPTAAFFADLTGIATASGYVTLQRPITTHSEITSNLTRLMKREKTSFLEIRIRKGMRTNTPILKIRIKDDKRTFMQSLAAE</sequence>
<keyword evidence="6" id="KW-0670">Pyruvate</keyword>
<dbReference type="Pfam" id="PF02776">
    <property type="entry name" value="TPP_enzyme_N"/>
    <property type="match status" value="1"/>
</dbReference>
<dbReference type="Gene3D" id="3.40.50.970">
    <property type="match status" value="2"/>
</dbReference>
<reference evidence="6 7" key="1">
    <citation type="submission" date="2018-10" db="EMBL/GenBank/DDBJ databases">
        <title>Genomic Encyclopedia of Archaeal and Bacterial Type Strains, Phase II (KMG-II): from individual species to whole genera.</title>
        <authorList>
            <person name="Goeker M."/>
        </authorList>
    </citation>
    <scope>NUCLEOTIDE SEQUENCE [LARGE SCALE GENOMIC DNA]</scope>
    <source>
        <strain evidence="6 7">DSM 235</strain>
    </source>
</reference>
<keyword evidence="1" id="KW-0210">Decarboxylase</keyword>
<organism evidence="6 7">
    <name type="scientific">Thiocapsa rosea</name>
    <dbReference type="NCBI Taxonomy" id="69360"/>
    <lineage>
        <taxon>Bacteria</taxon>
        <taxon>Pseudomonadati</taxon>
        <taxon>Pseudomonadota</taxon>
        <taxon>Gammaproteobacteria</taxon>
        <taxon>Chromatiales</taxon>
        <taxon>Chromatiaceae</taxon>
        <taxon>Thiocapsa</taxon>
    </lineage>
</organism>
<evidence type="ECO:0000256" key="2">
    <source>
        <dbReference type="ARBA" id="ARBA00023052"/>
    </source>
</evidence>
<dbReference type="PANTHER" id="PTHR42818:SF1">
    <property type="entry name" value="SULFOPYRUVATE DECARBOXYLASE"/>
    <property type="match status" value="1"/>
</dbReference>
<dbReference type="AlphaFoldDB" id="A0A495VA99"/>